<dbReference type="Proteomes" id="UP000503330">
    <property type="component" value="Chromosome"/>
</dbReference>
<dbReference type="RefSeq" id="WP_002610766.1">
    <property type="nucleotide sequence ID" value="NZ_BAAACC010000024.1"/>
</dbReference>
<proteinExistence type="predicted"/>
<organism evidence="2 4">
    <name type="scientific">Clostridium innocuum</name>
    <dbReference type="NCBI Taxonomy" id="1522"/>
    <lineage>
        <taxon>Bacteria</taxon>
        <taxon>Bacillati</taxon>
        <taxon>Bacillota</taxon>
        <taxon>Clostridia</taxon>
        <taxon>Eubacteriales</taxon>
        <taxon>Clostridiaceae</taxon>
        <taxon>Clostridium</taxon>
    </lineage>
</organism>
<evidence type="ECO:0000313" key="4">
    <source>
        <dbReference type="Proteomes" id="UP000030008"/>
    </source>
</evidence>
<reference evidence="3 5" key="2">
    <citation type="submission" date="2020-02" db="EMBL/GenBank/DDBJ databases">
        <authorList>
            <person name="Kociolek L.K."/>
            <person name="Ozer E.A."/>
        </authorList>
    </citation>
    <scope>NUCLEOTIDE SEQUENCE [LARGE SCALE GENOMIC DNA]</scope>
    <source>
        <strain evidence="3 5">ATCC 14501</strain>
    </source>
</reference>
<feature type="transmembrane region" description="Helical" evidence="1">
    <location>
        <begin position="90"/>
        <end position="108"/>
    </location>
</feature>
<feature type="transmembrane region" description="Helical" evidence="1">
    <location>
        <begin position="52"/>
        <end position="69"/>
    </location>
</feature>
<sequence>MFKKRLKPTPATAGILIAFYSTMTPILAKPKPNTAGVKNEAKPWLDSFTDICLWAIPLVAVIASAAHGLSWMVKDEDEKKQKPVLKMLKIIWGIAVVLELIPTIYKIYNM</sequence>
<name>A0A099I2D9_CLOIN</name>
<dbReference type="Proteomes" id="UP000030008">
    <property type="component" value="Unassembled WGS sequence"/>
</dbReference>
<gene>
    <name evidence="2" type="ORF">CIAN88_22950</name>
    <name evidence="3" type="ORF">G4D54_12610</name>
</gene>
<reference evidence="2 4" key="1">
    <citation type="submission" date="2014-08" db="EMBL/GenBank/DDBJ databases">
        <title>Clostridium innocuum, an unnegligible vancomycin-resistant pathogen causing extra-intestinal infections.</title>
        <authorList>
            <person name="Feng Y."/>
            <person name="Chiu C.-H."/>
        </authorList>
    </citation>
    <scope>NUCLEOTIDE SEQUENCE [LARGE SCALE GENOMIC DNA]</scope>
    <source>
        <strain evidence="2 4">AN88</strain>
    </source>
</reference>
<accession>A0A099I2D9</accession>
<dbReference type="AlphaFoldDB" id="A0A099I2D9"/>
<evidence type="ECO:0000313" key="2">
    <source>
        <dbReference type="EMBL" id="KGJ51033.1"/>
    </source>
</evidence>
<keyword evidence="1" id="KW-0812">Transmembrane</keyword>
<dbReference type="GeneID" id="61926393"/>
<evidence type="ECO:0000313" key="3">
    <source>
        <dbReference type="EMBL" id="QJA03231.1"/>
    </source>
</evidence>
<dbReference type="EMBL" id="CP048838">
    <property type="protein sequence ID" value="QJA03231.1"/>
    <property type="molecule type" value="Genomic_DNA"/>
</dbReference>
<keyword evidence="1" id="KW-1133">Transmembrane helix</keyword>
<keyword evidence="1" id="KW-0472">Membrane</keyword>
<dbReference type="EMBL" id="JQIF01000174">
    <property type="protein sequence ID" value="KGJ51033.1"/>
    <property type="molecule type" value="Genomic_DNA"/>
</dbReference>
<evidence type="ECO:0000256" key="1">
    <source>
        <dbReference type="SAM" id="Phobius"/>
    </source>
</evidence>
<protein>
    <submittedName>
        <fullName evidence="2">Uncharacterized protein</fullName>
    </submittedName>
</protein>
<evidence type="ECO:0000313" key="5">
    <source>
        <dbReference type="Proteomes" id="UP000503330"/>
    </source>
</evidence>